<name>A0ABV0JAY5_9CYAN</name>
<evidence type="ECO:0000256" key="4">
    <source>
        <dbReference type="ARBA" id="ARBA00010951"/>
    </source>
</evidence>
<organism evidence="17 18">
    <name type="scientific">Trichocoleus desertorum GB2-A4</name>
    <dbReference type="NCBI Taxonomy" id="2933944"/>
    <lineage>
        <taxon>Bacteria</taxon>
        <taxon>Bacillati</taxon>
        <taxon>Cyanobacteriota</taxon>
        <taxon>Cyanophyceae</taxon>
        <taxon>Leptolyngbyales</taxon>
        <taxon>Trichocoleusaceae</taxon>
        <taxon>Trichocoleus</taxon>
    </lineage>
</organism>
<comment type="similarity">
    <text evidence="4 14">Belongs to the galactose-1-phosphate uridylyltransferase type 1 family.</text>
</comment>
<feature type="domain" description="Galactose-1-phosphate uridyl transferase N-terminal" evidence="15">
    <location>
        <begin position="38"/>
        <end position="194"/>
    </location>
</feature>
<dbReference type="PANTHER" id="PTHR11943">
    <property type="entry name" value="GALACTOSE-1-PHOSPHATE URIDYLYLTRANSFERASE"/>
    <property type="match status" value="1"/>
</dbReference>
<feature type="domain" description="Galactose-1-phosphate uridyl transferase C-terminal" evidence="16">
    <location>
        <begin position="202"/>
        <end position="356"/>
    </location>
</feature>
<dbReference type="RefSeq" id="WP_190441657.1">
    <property type="nucleotide sequence ID" value="NZ_JAMPKM010000008.1"/>
</dbReference>
<dbReference type="InterPro" id="IPR036265">
    <property type="entry name" value="HIT-like_sf"/>
</dbReference>
<evidence type="ECO:0000256" key="7">
    <source>
        <dbReference type="ARBA" id="ARBA00022679"/>
    </source>
</evidence>
<dbReference type="GO" id="GO:0008108">
    <property type="term" value="F:UDP-glucose:hexose-1-phosphate uridylyltransferase activity"/>
    <property type="evidence" value="ECO:0007669"/>
    <property type="project" value="UniProtKB-EC"/>
</dbReference>
<dbReference type="InterPro" id="IPR005850">
    <property type="entry name" value="GalP_Utransf_C"/>
</dbReference>
<keyword evidence="8 14" id="KW-0548">Nucleotidyltransferase</keyword>
<dbReference type="InterPro" id="IPR001937">
    <property type="entry name" value="GalP_UDPtransf1"/>
</dbReference>
<evidence type="ECO:0000256" key="9">
    <source>
        <dbReference type="ARBA" id="ARBA00022723"/>
    </source>
</evidence>
<dbReference type="NCBIfam" id="TIGR00209">
    <property type="entry name" value="galT_1"/>
    <property type="match status" value="1"/>
</dbReference>
<keyword evidence="9 14" id="KW-0479">Metal-binding</keyword>
<evidence type="ECO:0000256" key="8">
    <source>
        <dbReference type="ARBA" id="ARBA00022695"/>
    </source>
</evidence>
<sequence length="366" mass="41527">MYLQELLKPDGRKLTLYSRCPIAAGIQAPSPGNEPIQANPHLRWHPLRGEWVAYASHRQGRTFMPPPEYNPLAPTTNPEFPTELPQGQYDIAVFENRFPSMAVQAHDPPHLIVDTLPANGACEVVVFTQDPSKSLSNLELDHLDLLLQVWGDRTRALGDQAQIQYVLPFENKGVEVGVTLHHPHGQIYAYPFVPPVPARMLEQQQAYYQQHQRGLLQDLIQQEIADDQRILYRDEWAIAFVPICARYPYEVWVAPIQPVPTLGELTQEQRRSLAKALKTVTLKFDGLWNRPFPYLMAWYQAPTDGQLHPESHLHAEFYPPYRTADRLKYLAGTELAAGMFANDALPEEKAKDLQAVVVNLAESAYA</sequence>
<dbReference type="Pfam" id="PF01087">
    <property type="entry name" value="GalP_UDP_transf"/>
    <property type="match status" value="1"/>
</dbReference>
<evidence type="ECO:0000256" key="6">
    <source>
        <dbReference type="ARBA" id="ARBA00016340"/>
    </source>
</evidence>
<evidence type="ECO:0000256" key="3">
    <source>
        <dbReference type="ARBA" id="ARBA00004947"/>
    </source>
</evidence>
<comment type="pathway">
    <text evidence="3 14">Carbohydrate metabolism; galactose metabolism.</text>
</comment>
<evidence type="ECO:0000256" key="14">
    <source>
        <dbReference type="RuleBase" id="RU000506"/>
    </source>
</evidence>
<keyword evidence="10" id="KW-0862">Zinc</keyword>
<reference evidence="17 18" key="1">
    <citation type="submission" date="2022-04" db="EMBL/GenBank/DDBJ databases">
        <title>Positive selection, recombination, and allopatry shape intraspecific diversity of widespread and dominant cyanobacteria.</title>
        <authorList>
            <person name="Wei J."/>
            <person name="Shu W."/>
            <person name="Hu C."/>
        </authorList>
    </citation>
    <scope>NUCLEOTIDE SEQUENCE [LARGE SCALE GENOMIC DNA]</scope>
    <source>
        <strain evidence="17 18">GB2-A4</strain>
    </source>
</reference>
<dbReference type="InterPro" id="IPR019779">
    <property type="entry name" value="GalP_UDPtransf1_His-AS"/>
</dbReference>
<dbReference type="Proteomes" id="UP001464891">
    <property type="component" value="Unassembled WGS sequence"/>
</dbReference>
<evidence type="ECO:0000259" key="16">
    <source>
        <dbReference type="Pfam" id="PF02744"/>
    </source>
</evidence>
<evidence type="ECO:0000313" key="18">
    <source>
        <dbReference type="Proteomes" id="UP001464891"/>
    </source>
</evidence>
<dbReference type="PANTHER" id="PTHR11943:SF1">
    <property type="entry name" value="GALACTOSE-1-PHOSPHATE URIDYLYLTRANSFERASE"/>
    <property type="match status" value="1"/>
</dbReference>
<evidence type="ECO:0000256" key="10">
    <source>
        <dbReference type="ARBA" id="ARBA00022833"/>
    </source>
</evidence>
<keyword evidence="12 14" id="KW-0119">Carbohydrate metabolism</keyword>
<keyword evidence="11 14" id="KW-0299">Galactose metabolism</keyword>
<proteinExistence type="inferred from homology"/>
<keyword evidence="7 14" id="KW-0808">Transferase</keyword>
<comment type="caution">
    <text evidence="17">The sequence shown here is derived from an EMBL/GenBank/DDBJ whole genome shotgun (WGS) entry which is preliminary data.</text>
</comment>
<protein>
    <recommendedName>
        <fullName evidence="6 13">Galactose-1-phosphate uridylyltransferase</fullName>
        <ecNumber evidence="5 13">2.7.7.12</ecNumber>
    </recommendedName>
</protein>
<comment type="catalytic activity">
    <reaction evidence="1 14">
        <text>alpha-D-galactose 1-phosphate + UDP-alpha-D-glucose = alpha-D-glucose 1-phosphate + UDP-alpha-D-galactose</text>
        <dbReference type="Rhea" id="RHEA:13989"/>
        <dbReference type="ChEBI" id="CHEBI:58336"/>
        <dbReference type="ChEBI" id="CHEBI:58601"/>
        <dbReference type="ChEBI" id="CHEBI:58885"/>
        <dbReference type="ChEBI" id="CHEBI:66914"/>
        <dbReference type="EC" id="2.7.7.12"/>
    </reaction>
</comment>
<evidence type="ECO:0000256" key="13">
    <source>
        <dbReference type="NCBIfam" id="TIGR00209"/>
    </source>
</evidence>
<evidence type="ECO:0000256" key="1">
    <source>
        <dbReference type="ARBA" id="ARBA00001107"/>
    </source>
</evidence>
<dbReference type="PIRSF" id="PIRSF000808">
    <property type="entry name" value="GalT"/>
    <property type="match status" value="1"/>
</dbReference>
<evidence type="ECO:0000256" key="12">
    <source>
        <dbReference type="ARBA" id="ARBA00023277"/>
    </source>
</evidence>
<dbReference type="SUPFAM" id="SSF54197">
    <property type="entry name" value="HIT-like"/>
    <property type="match status" value="2"/>
</dbReference>
<dbReference type="EC" id="2.7.7.12" evidence="5 13"/>
<evidence type="ECO:0000256" key="2">
    <source>
        <dbReference type="ARBA" id="ARBA00001947"/>
    </source>
</evidence>
<comment type="cofactor">
    <cofactor evidence="2">
        <name>Zn(2+)</name>
        <dbReference type="ChEBI" id="CHEBI:29105"/>
    </cofactor>
</comment>
<evidence type="ECO:0000259" key="15">
    <source>
        <dbReference type="Pfam" id="PF01087"/>
    </source>
</evidence>
<dbReference type="PROSITE" id="PS00117">
    <property type="entry name" value="GAL_P_UDP_TRANSF_I"/>
    <property type="match status" value="1"/>
</dbReference>
<evidence type="ECO:0000313" key="17">
    <source>
        <dbReference type="EMBL" id="MEP0818270.1"/>
    </source>
</evidence>
<dbReference type="Pfam" id="PF02744">
    <property type="entry name" value="GalP_UDP_tr_C"/>
    <property type="match status" value="1"/>
</dbReference>
<accession>A0ABV0JAY5</accession>
<evidence type="ECO:0000256" key="11">
    <source>
        <dbReference type="ARBA" id="ARBA00023144"/>
    </source>
</evidence>
<dbReference type="EMBL" id="JAMPKM010000008">
    <property type="protein sequence ID" value="MEP0818270.1"/>
    <property type="molecule type" value="Genomic_DNA"/>
</dbReference>
<gene>
    <name evidence="17" type="primary">galT</name>
    <name evidence="17" type="ORF">NC998_14310</name>
</gene>
<dbReference type="InterPro" id="IPR005849">
    <property type="entry name" value="GalP_Utransf_N"/>
</dbReference>
<evidence type="ECO:0000256" key="5">
    <source>
        <dbReference type="ARBA" id="ARBA00012384"/>
    </source>
</evidence>
<dbReference type="Gene3D" id="3.30.428.10">
    <property type="entry name" value="HIT-like"/>
    <property type="match status" value="2"/>
</dbReference>
<keyword evidence="18" id="KW-1185">Reference proteome</keyword>